<dbReference type="AlphaFoldDB" id="A0AAU8IS71"/>
<dbReference type="RefSeq" id="WP_353942747.1">
    <property type="nucleotide sequence ID" value="NZ_CP159534.1"/>
</dbReference>
<sequence>MLDATQPTTSTAQHCPTEEHSAQPPGACDLVTVPSRQGLEAVDILRRGCAEPVGPVLHDGGGATLGFLVPPGTADAWDVPGSACTHTEGRGARLAPPVEGTGWLLPPDPDGTGAADLVTDPAVLRAALDEAARLIEAADNCR</sequence>
<proteinExistence type="predicted"/>
<name>A0AAU8IS71_9ACTN</name>
<gene>
    <name evidence="2" type="ORF">ABII15_14540</name>
</gene>
<evidence type="ECO:0000313" key="2">
    <source>
        <dbReference type="EMBL" id="XCJ71117.1"/>
    </source>
</evidence>
<organism evidence="2">
    <name type="scientific">Streptomyces tabacisoli</name>
    <dbReference type="NCBI Taxonomy" id="3156398"/>
    <lineage>
        <taxon>Bacteria</taxon>
        <taxon>Bacillati</taxon>
        <taxon>Actinomycetota</taxon>
        <taxon>Actinomycetes</taxon>
        <taxon>Kitasatosporales</taxon>
        <taxon>Streptomycetaceae</taxon>
        <taxon>Streptomyces</taxon>
    </lineage>
</organism>
<protein>
    <submittedName>
        <fullName evidence="2">Uncharacterized protein</fullName>
    </submittedName>
</protein>
<accession>A0AAU8IS71</accession>
<dbReference type="EMBL" id="CP159534">
    <property type="protein sequence ID" value="XCJ71117.1"/>
    <property type="molecule type" value="Genomic_DNA"/>
</dbReference>
<evidence type="ECO:0000256" key="1">
    <source>
        <dbReference type="SAM" id="MobiDB-lite"/>
    </source>
</evidence>
<feature type="region of interest" description="Disordered" evidence="1">
    <location>
        <begin position="1"/>
        <end position="26"/>
    </location>
</feature>
<reference evidence="2" key="1">
    <citation type="submission" date="2024-06" db="EMBL/GenBank/DDBJ databases">
        <title>Streptomyces sp. strain HUAS MG91 genome sequences.</title>
        <authorList>
            <person name="Mo P."/>
        </authorList>
    </citation>
    <scope>NUCLEOTIDE SEQUENCE</scope>
    <source>
        <strain evidence="2">HUAS MG91</strain>
    </source>
</reference>
<feature type="region of interest" description="Disordered" evidence="1">
    <location>
        <begin position="86"/>
        <end position="113"/>
    </location>
</feature>
<dbReference type="KEGG" id="stac:ABII15_14540"/>
<feature type="compositionally biased region" description="Polar residues" evidence="1">
    <location>
        <begin position="1"/>
        <end position="14"/>
    </location>
</feature>